<dbReference type="WBParaSite" id="Pan_g8931.t1">
    <property type="protein sequence ID" value="Pan_g8931.t1"/>
    <property type="gene ID" value="Pan_g8931"/>
</dbReference>
<evidence type="ECO:0000313" key="2">
    <source>
        <dbReference type="WBParaSite" id="Pan_g8931.t1"/>
    </source>
</evidence>
<evidence type="ECO:0000313" key="1">
    <source>
        <dbReference type="Proteomes" id="UP000492821"/>
    </source>
</evidence>
<dbReference type="AlphaFoldDB" id="A0A7E5A1Z3"/>
<proteinExistence type="predicted"/>
<dbReference type="Proteomes" id="UP000492821">
    <property type="component" value="Unassembled WGS sequence"/>
</dbReference>
<reference evidence="2" key="2">
    <citation type="submission" date="2020-10" db="UniProtKB">
        <authorList>
            <consortium name="WormBaseParasite"/>
        </authorList>
    </citation>
    <scope>IDENTIFICATION</scope>
</reference>
<protein>
    <submittedName>
        <fullName evidence="2">Ovule protein</fullName>
    </submittedName>
</protein>
<keyword evidence="1" id="KW-1185">Reference proteome</keyword>
<reference evidence="1" key="1">
    <citation type="journal article" date="2013" name="Genetics">
        <title>The draft genome and transcriptome of Panagrellus redivivus are shaped by the harsh demands of a free-living lifestyle.</title>
        <authorList>
            <person name="Srinivasan J."/>
            <person name="Dillman A.R."/>
            <person name="Macchietto M.G."/>
            <person name="Heikkinen L."/>
            <person name="Lakso M."/>
            <person name="Fracchia K.M."/>
            <person name="Antoshechkin I."/>
            <person name="Mortazavi A."/>
            <person name="Wong G."/>
            <person name="Sternberg P.W."/>
        </authorList>
    </citation>
    <scope>NUCLEOTIDE SEQUENCE [LARGE SCALE GENOMIC DNA]</scope>
    <source>
        <strain evidence="1">MT8872</strain>
    </source>
</reference>
<name>A0A7E5A1Z3_PANRE</name>
<sequence>MKAIVSTCRSDAPPLEPCVRLKLSCKKVKKSIICPYQFYFFAKYKTVPIISALFVQPLISPHHPTQLHINKHHHSGERFIVSSKKLIAPIIVIQNVLPLINRRRPHSNFNEHCSLRR</sequence>
<accession>A0A7E5A1Z3</accession>
<organism evidence="1 2">
    <name type="scientific">Panagrellus redivivus</name>
    <name type="common">Microworm</name>
    <dbReference type="NCBI Taxonomy" id="6233"/>
    <lineage>
        <taxon>Eukaryota</taxon>
        <taxon>Metazoa</taxon>
        <taxon>Ecdysozoa</taxon>
        <taxon>Nematoda</taxon>
        <taxon>Chromadorea</taxon>
        <taxon>Rhabditida</taxon>
        <taxon>Tylenchina</taxon>
        <taxon>Panagrolaimomorpha</taxon>
        <taxon>Panagrolaimoidea</taxon>
        <taxon>Panagrolaimidae</taxon>
        <taxon>Panagrellus</taxon>
    </lineage>
</organism>